<organism evidence="1">
    <name type="scientific">Arundo donax</name>
    <name type="common">Giant reed</name>
    <name type="synonym">Donax arundinaceus</name>
    <dbReference type="NCBI Taxonomy" id="35708"/>
    <lineage>
        <taxon>Eukaryota</taxon>
        <taxon>Viridiplantae</taxon>
        <taxon>Streptophyta</taxon>
        <taxon>Embryophyta</taxon>
        <taxon>Tracheophyta</taxon>
        <taxon>Spermatophyta</taxon>
        <taxon>Magnoliopsida</taxon>
        <taxon>Liliopsida</taxon>
        <taxon>Poales</taxon>
        <taxon>Poaceae</taxon>
        <taxon>PACMAD clade</taxon>
        <taxon>Arundinoideae</taxon>
        <taxon>Arundineae</taxon>
        <taxon>Arundo</taxon>
    </lineage>
</organism>
<reference evidence="1" key="1">
    <citation type="submission" date="2014-09" db="EMBL/GenBank/DDBJ databases">
        <authorList>
            <person name="Magalhaes I.L.F."/>
            <person name="Oliveira U."/>
            <person name="Santos F.R."/>
            <person name="Vidigal T.H.D.A."/>
            <person name="Brescovit A.D."/>
            <person name="Santos A.J."/>
        </authorList>
    </citation>
    <scope>NUCLEOTIDE SEQUENCE</scope>
    <source>
        <tissue evidence="1">Shoot tissue taken approximately 20 cm above the soil surface</tissue>
    </source>
</reference>
<sequence length="41" mass="4772">MDCIWPSYIVYININKTRKEIVDDMDCGMKSPCSVKLNPIH</sequence>
<proteinExistence type="predicted"/>
<protein>
    <submittedName>
        <fullName evidence="1">Uncharacterized protein</fullName>
    </submittedName>
</protein>
<dbReference type="AlphaFoldDB" id="A0A0A8YI69"/>
<name>A0A0A8YI69_ARUDO</name>
<dbReference type="EMBL" id="GBRH01271741">
    <property type="protein sequence ID" value="JAD26154.1"/>
    <property type="molecule type" value="Transcribed_RNA"/>
</dbReference>
<accession>A0A0A8YI69</accession>
<reference evidence="1" key="2">
    <citation type="journal article" date="2015" name="Data Brief">
        <title>Shoot transcriptome of the giant reed, Arundo donax.</title>
        <authorList>
            <person name="Barrero R.A."/>
            <person name="Guerrero F.D."/>
            <person name="Moolhuijzen P."/>
            <person name="Goolsby J.A."/>
            <person name="Tidwell J."/>
            <person name="Bellgard S.E."/>
            <person name="Bellgard M.I."/>
        </authorList>
    </citation>
    <scope>NUCLEOTIDE SEQUENCE</scope>
    <source>
        <tissue evidence="1">Shoot tissue taken approximately 20 cm above the soil surface</tissue>
    </source>
</reference>
<evidence type="ECO:0000313" key="1">
    <source>
        <dbReference type="EMBL" id="JAD26154.1"/>
    </source>
</evidence>